<sequence length="267" mass="30041">MSQTMRPFSRELDAAACYEFRGHQEAFARLQLAALNRQLGVLSGEVGSGKSVLLRRLFRSLDPMTTLPIYICTSELKPRDFYAAVLQAVDEVPPFSVARAKRLWEEVLLRRQAQGERSLVVVIDEAHEMSDAMLLELRFVMSHQMDARSLFPIILAGQPELRKKLRLKKYEAIAQRVGMQYHLSGMTREETAAYIRHHLNVAGMDRPVFSESAANMVHAASQGLPRMINLICGQALYEAEAKGHEVIEEAHIGRVLADLERQRGTAG</sequence>
<protein>
    <submittedName>
        <fullName evidence="2">Type II secretory pathway, component ExeA (Predicted ATPase)</fullName>
    </submittedName>
</protein>
<keyword evidence="3" id="KW-1185">Reference proteome</keyword>
<dbReference type="Gene3D" id="3.40.50.300">
    <property type="entry name" value="P-loop containing nucleotide triphosphate hydrolases"/>
    <property type="match status" value="1"/>
</dbReference>
<dbReference type="KEGG" id="tco:Theco_4047"/>
<dbReference type="RefSeq" id="WP_015256761.1">
    <property type="nucleotide sequence ID" value="NC_019898.1"/>
</dbReference>
<reference evidence="3" key="1">
    <citation type="submission" date="2012-01" db="EMBL/GenBank/DDBJ databases">
        <title>Complete sequence of plasmid of Thermobacillus composti KWC4.</title>
        <authorList>
            <person name="Lucas S."/>
            <person name="Han J."/>
            <person name="Lapidus A."/>
            <person name="Cheng J.-F."/>
            <person name="Goodwin L."/>
            <person name="Pitluck S."/>
            <person name="Peters L."/>
            <person name="Ovchinnikova G."/>
            <person name="Teshima H."/>
            <person name="Detter J.C."/>
            <person name="Han C."/>
            <person name="Tapia R."/>
            <person name="Land M."/>
            <person name="Hauser L."/>
            <person name="Kyrpides N."/>
            <person name="Ivanova N."/>
            <person name="Pagani I."/>
            <person name="Anderson I."/>
            <person name="Woyke T."/>
        </authorList>
    </citation>
    <scope>NUCLEOTIDE SEQUENCE [LARGE SCALE GENOMIC DNA]</scope>
    <source>
        <strain evidence="3">DSM 18247 / JCM 13945 / KWC4</strain>
        <plasmid evidence="3">Plasmid pTHECO01</plasmid>
    </source>
</reference>
<dbReference type="eggNOG" id="COG3267">
    <property type="taxonomic scope" value="Bacteria"/>
</dbReference>
<dbReference type="InterPro" id="IPR049945">
    <property type="entry name" value="AAA_22"/>
</dbReference>
<dbReference type="Proteomes" id="UP000010795">
    <property type="component" value="Plasmid pTHECO01"/>
</dbReference>
<dbReference type="SUPFAM" id="SSF52540">
    <property type="entry name" value="P-loop containing nucleoside triphosphate hydrolases"/>
    <property type="match status" value="1"/>
</dbReference>
<evidence type="ECO:0000313" key="2">
    <source>
        <dbReference type="EMBL" id="AGA60049.1"/>
    </source>
</evidence>
<dbReference type="InterPro" id="IPR003593">
    <property type="entry name" value="AAA+_ATPase"/>
</dbReference>
<accession>L0EK31</accession>
<dbReference type="OrthoDB" id="9815896at2"/>
<evidence type="ECO:0000313" key="3">
    <source>
        <dbReference type="Proteomes" id="UP000010795"/>
    </source>
</evidence>
<dbReference type="PANTHER" id="PTHR35894:SF1">
    <property type="entry name" value="PHOSPHORIBULOKINASE _ URIDINE KINASE FAMILY"/>
    <property type="match status" value="1"/>
</dbReference>
<dbReference type="CDD" id="cd00009">
    <property type="entry name" value="AAA"/>
    <property type="match status" value="1"/>
</dbReference>
<evidence type="ECO:0000259" key="1">
    <source>
        <dbReference type="SMART" id="SM00382"/>
    </source>
</evidence>
<name>L0EK31_THECK</name>
<dbReference type="AlphaFoldDB" id="L0EK31"/>
<organism evidence="2 3">
    <name type="scientific">Thermobacillus composti (strain DSM 18247 / JCM 13945 / KWC4)</name>
    <dbReference type="NCBI Taxonomy" id="717605"/>
    <lineage>
        <taxon>Bacteria</taxon>
        <taxon>Bacillati</taxon>
        <taxon>Bacillota</taxon>
        <taxon>Bacilli</taxon>
        <taxon>Bacillales</taxon>
        <taxon>Paenibacillaceae</taxon>
        <taxon>Thermobacillus</taxon>
    </lineage>
</organism>
<dbReference type="SMART" id="SM00382">
    <property type="entry name" value="AAA"/>
    <property type="match status" value="1"/>
</dbReference>
<keyword evidence="2" id="KW-0614">Plasmid</keyword>
<geneLocation type="plasmid" evidence="2 3">
    <name>pTHECO01</name>
</geneLocation>
<dbReference type="InterPro" id="IPR052026">
    <property type="entry name" value="ExeA_AAA_ATPase_DNA-bind"/>
</dbReference>
<feature type="domain" description="AAA+ ATPase" evidence="1">
    <location>
        <begin position="36"/>
        <end position="171"/>
    </location>
</feature>
<dbReference type="PANTHER" id="PTHR35894">
    <property type="entry name" value="GENERAL SECRETION PATHWAY PROTEIN A-RELATED"/>
    <property type="match status" value="1"/>
</dbReference>
<dbReference type="EMBL" id="CP003256">
    <property type="protein sequence ID" value="AGA60049.1"/>
    <property type="molecule type" value="Genomic_DNA"/>
</dbReference>
<dbReference type="HOGENOM" id="CLU_024125_3_0_9"/>
<dbReference type="InterPro" id="IPR027417">
    <property type="entry name" value="P-loop_NTPase"/>
</dbReference>
<dbReference type="Pfam" id="PF13401">
    <property type="entry name" value="AAA_22"/>
    <property type="match status" value="1"/>
</dbReference>
<gene>
    <name evidence="2" type="ordered locus">Theco_4047</name>
</gene>
<dbReference type="GO" id="GO:0016887">
    <property type="term" value="F:ATP hydrolysis activity"/>
    <property type="evidence" value="ECO:0007669"/>
    <property type="project" value="InterPro"/>
</dbReference>
<proteinExistence type="predicted"/>